<dbReference type="Gene3D" id="1.10.3670.10">
    <property type="entry name" value="Putative xylanase like domain"/>
    <property type="match status" value="1"/>
</dbReference>
<evidence type="ECO:0000256" key="1">
    <source>
        <dbReference type="SAM" id="MobiDB-lite"/>
    </source>
</evidence>
<accession>A0A2S6AS13</accession>
<evidence type="ECO:0000313" key="3">
    <source>
        <dbReference type="Proteomes" id="UP000239874"/>
    </source>
</evidence>
<organism evidence="2 3">
    <name type="scientific">Nocardia nova</name>
    <dbReference type="NCBI Taxonomy" id="37330"/>
    <lineage>
        <taxon>Bacteria</taxon>
        <taxon>Bacillati</taxon>
        <taxon>Actinomycetota</taxon>
        <taxon>Actinomycetes</taxon>
        <taxon>Mycobacteriales</taxon>
        <taxon>Nocardiaceae</taxon>
        <taxon>Nocardia</taxon>
    </lineage>
</organism>
<feature type="region of interest" description="Disordered" evidence="1">
    <location>
        <begin position="32"/>
        <end position="59"/>
    </location>
</feature>
<protein>
    <submittedName>
        <fullName evidence="2">DUF1460 domain-containing protein</fullName>
    </submittedName>
</protein>
<proteinExistence type="predicted"/>
<dbReference type="InterPro" id="IPR038765">
    <property type="entry name" value="Papain-like_cys_pep_sf"/>
</dbReference>
<feature type="region of interest" description="Disordered" evidence="1">
    <location>
        <begin position="1"/>
        <end position="20"/>
    </location>
</feature>
<dbReference type="InterPro" id="IPR010846">
    <property type="entry name" value="AmiA-like"/>
</dbReference>
<dbReference type="EMBL" id="PSZC01000007">
    <property type="protein sequence ID" value="PPJ38057.1"/>
    <property type="molecule type" value="Genomic_DNA"/>
</dbReference>
<evidence type="ECO:0000313" key="2">
    <source>
        <dbReference type="EMBL" id="PPJ38057.1"/>
    </source>
</evidence>
<dbReference type="AlphaFoldDB" id="A0A2S6AS13"/>
<sequence>MRAKRGGAEPPTSATPARCPVWPTYSRWQAVSMRPKPGGAEPPPWASPALLPCGDKSRSDRQPLIRTVQSGAAAAWSTVDTGHSTRHPGGVLRSTRILPVLLVLVAAALLLPARASADAAIDDTTSHRIDELVALRAGATGASKGDLLDLLSRQFLGTPYAANTLIGSATQPEQFVADFRQVDCFTFLDYVEALSRTTDRNRFEANLIDTRYAAAQVDYTHRKHFFTDWAQVADVAATDITASLTPAAITVPKHLNAKGDGGVYLPGIPVVDRDITYIPSAAVDEDVTSGLRTGDYIGAYADQPGLDVTHVGILIKTPSGPVFRNASSLAANNRVVDTPLGEYLQTVPGIVVLRPQPA</sequence>
<reference evidence="2 3" key="1">
    <citation type="submission" date="2018-02" db="EMBL/GenBank/DDBJ databases">
        <title>8 Nocardia nova and 1 Nocardia cyriacigeorgica strain used for evolution to TMP-SMX.</title>
        <authorList>
            <person name="Mehta H."/>
            <person name="Weng J."/>
            <person name="Shamoo Y."/>
        </authorList>
    </citation>
    <scope>NUCLEOTIDE SEQUENCE [LARGE SCALE GENOMIC DNA]</scope>
    <source>
        <strain evidence="2 3">MDA3139</strain>
    </source>
</reference>
<gene>
    <name evidence="2" type="ORF">C5E45_12715</name>
</gene>
<dbReference type="Proteomes" id="UP000239874">
    <property type="component" value="Unassembled WGS sequence"/>
</dbReference>
<comment type="caution">
    <text evidence="2">The sequence shown here is derived from an EMBL/GenBank/DDBJ whole genome shotgun (WGS) entry which is preliminary data.</text>
</comment>
<dbReference type="Pfam" id="PF07313">
    <property type="entry name" value="AmiA-like"/>
    <property type="match status" value="1"/>
</dbReference>
<dbReference type="SUPFAM" id="SSF54001">
    <property type="entry name" value="Cysteine proteinases"/>
    <property type="match status" value="1"/>
</dbReference>
<name>A0A2S6AS13_9NOCA</name>
<dbReference type="Gene3D" id="2.30.260.10">
    <property type="entry name" value="putative xylanase like domain"/>
    <property type="match status" value="1"/>
</dbReference>